<name>A0A9W6T4Q3_CANBO</name>
<gene>
    <name evidence="10" type="ORF">Cboi02_000446500</name>
</gene>
<dbReference type="Pfam" id="PF04937">
    <property type="entry name" value="DUF659"/>
    <property type="match status" value="1"/>
</dbReference>
<keyword evidence="6" id="KW-0804">Transcription</keyword>
<dbReference type="SMART" id="SM00614">
    <property type="entry name" value="ZnF_BED"/>
    <property type="match status" value="1"/>
</dbReference>
<evidence type="ECO:0000256" key="3">
    <source>
        <dbReference type="ARBA" id="ARBA00022771"/>
    </source>
</evidence>
<evidence type="ECO:0000256" key="6">
    <source>
        <dbReference type="ARBA" id="ARBA00023163"/>
    </source>
</evidence>
<sequence>MEFTNLSQQDSDLVDTVNIVGSTVGRKKSKIWEHYKPLNHARAECVHCKKSVRARPGTSMKTHLSTCVIARASNIDPGLLNPELIDKKVTKLKKEKKKFPISEFDNKKANHLLSKFLFTSGAPFSILNSPDFKEFLNFLNKSFKPFSKKIFMESISNENLTAYETRMNESLQNTKFITINIDCWSTSGKKGSLYGVVATLSDGEEFLLDILEMGSEPSAADNLLNKLDDIIVNLNPKKVIAIVTDDDGGSGNVSSFSDKLSQKHPNIFQVSSFAHTLNLLCISFFKNQYIDKTLRDVSDLLGVFSKDSRLRAKFKDAQLAVSENVAIPPLASVRFLCAYHCLSTLSANEASIITSNSETAFGERQKDLIEDDLFWKDIRDLVRILEPLYTVIKLADSTEMTLSDAYFYLTKISFTLSFALGDRISHCGNQMEIDLL</sequence>
<dbReference type="GO" id="GO:0003677">
    <property type="term" value="F:DNA binding"/>
    <property type="evidence" value="ECO:0007669"/>
    <property type="project" value="InterPro"/>
</dbReference>
<dbReference type="PROSITE" id="PS50808">
    <property type="entry name" value="ZF_BED"/>
    <property type="match status" value="1"/>
</dbReference>
<evidence type="ECO:0000256" key="5">
    <source>
        <dbReference type="ARBA" id="ARBA00023015"/>
    </source>
</evidence>
<dbReference type="PANTHER" id="PTHR46481">
    <property type="entry name" value="ZINC FINGER BED DOMAIN-CONTAINING PROTEIN 4"/>
    <property type="match status" value="1"/>
</dbReference>
<evidence type="ECO:0000313" key="11">
    <source>
        <dbReference type="Proteomes" id="UP001165120"/>
    </source>
</evidence>
<evidence type="ECO:0000256" key="4">
    <source>
        <dbReference type="ARBA" id="ARBA00022833"/>
    </source>
</evidence>
<evidence type="ECO:0000259" key="9">
    <source>
        <dbReference type="PROSITE" id="PS50808"/>
    </source>
</evidence>
<evidence type="ECO:0000256" key="2">
    <source>
        <dbReference type="ARBA" id="ARBA00022723"/>
    </source>
</evidence>
<comment type="subcellular location">
    <subcellularLocation>
        <location evidence="1">Nucleus</location>
    </subcellularLocation>
</comment>
<reference evidence="10" key="1">
    <citation type="submission" date="2023-04" db="EMBL/GenBank/DDBJ databases">
        <title>Candida boidinii NBRC 10035.</title>
        <authorList>
            <person name="Ichikawa N."/>
            <person name="Sato H."/>
            <person name="Tonouchi N."/>
        </authorList>
    </citation>
    <scope>NUCLEOTIDE SEQUENCE</scope>
    <source>
        <strain evidence="10">NBRC 10035</strain>
    </source>
</reference>
<keyword evidence="2" id="KW-0479">Metal-binding</keyword>
<dbReference type="SUPFAM" id="SSF53098">
    <property type="entry name" value="Ribonuclease H-like"/>
    <property type="match status" value="1"/>
</dbReference>
<dbReference type="Proteomes" id="UP001165120">
    <property type="component" value="Unassembled WGS sequence"/>
</dbReference>
<keyword evidence="11" id="KW-1185">Reference proteome</keyword>
<accession>A0A9W6T4Q3</accession>
<proteinExistence type="predicted"/>
<keyword evidence="5" id="KW-0805">Transcription regulation</keyword>
<dbReference type="GO" id="GO:0008270">
    <property type="term" value="F:zinc ion binding"/>
    <property type="evidence" value="ECO:0007669"/>
    <property type="project" value="UniProtKB-KW"/>
</dbReference>
<protein>
    <submittedName>
        <fullName evidence="10">Unnamed protein product</fullName>
    </submittedName>
</protein>
<evidence type="ECO:0000256" key="7">
    <source>
        <dbReference type="ARBA" id="ARBA00023242"/>
    </source>
</evidence>
<dbReference type="EMBL" id="BSXN01001811">
    <property type="protein sequence ID" value="GME74586.1"/>
    <property type="molecule type" value="Genomic_DNA"/>
</dbReference>
<dbReference type="InterPro" id="IPR012337">
    <property type="entry name" value="RNaseH-like_sf"/>
</dbReference>
<evidence type="ECO:0000256" key="8">
    <source>
        <dbReference type="PROSITE-ProRule" id="PRU00027"/>
    </source>
</evidence>
<keyword evidence="4" id="KW-0862">Zinc</keyword>
<dbReference type="InterPro" id="IPR003656">
    <property type="entry name" value="Znf_BED"/>
</dbReference>
<keyword evidence="7" id="KW-0539">Nucleus</keyword>
<dbReference type="InterPro" id="IPR052035">
    <property type="entry name" value="ZnF_BED_domain_contain"/>
</dbReference>
<comment type="caution">
    <text evidence="10">The sequence shown here is derived from an EMBL/GenBank/DDBJ whole genome shotgun (WGS) entry which is preliminary data.</text>
</comment>
<dbReference type="InterPro" id="IPR007021">
    <property type="entry name" value="DUF659"/>
</dbReference>
<dbReference type="GO" id="GO:0005634">
    <property type="term" value="C:nucleus"/>
    <property type="evidence" value="ECO:0007669"/>
    <property type="project" value="UniProtKB-SubCell"/>
</dbReference>
<dbReference type="PANTHER" id="PTHR46481:SF10">
    <property type="entry name" value="ZINC FINGER BED DOMAIN-CONTAINING PROTEIN 39"/>
    <property type="match status" value="1"/>
</dbReference>
<feature type="domain" description="BED-type" evidence="9">
    <location>
        <begin position="26"/>
        <end position="74"/>
    </location>
</feature>
<evidence type="ECO:0000256" key="1">
    <source>
        <dbReference type="ARBA" id="ARBA00004123"/>
    </source>
</evidence>
<organism evidence="10 11">
    <name type="scientific">Candida boidinii</name>
    <name type="common">Yeast</name>
    <dbReference type="NCBI Taxonomy" id="5477"/>
    <lineage>
        <taxon>Eukaryota</taxon>
        <taxon>Fungi</taxon>
        <taxon>Dikarya</taxon>
        <taxon>Ascomycota</taxon>
        <taxon>Saccharomycotina</taxon>
        <taxon>Pichiomycetes</taxon>
        <taxon>Pichiales</taxon>
        <taxon>Pichiaceae</taxon>
        <taxon>Ogataea</taxon>
        <taxon>Ogataea/Candida clade</taxon>
    </lineage>
</organism>
<evidence type="ECO:0000313" key="10">
    <source>
        <dbReference type="EMBL" id="GME74586.1"/>
    </source>
</evidence>
<keyword evidence="3 8" id="KW-0863">Zinc-finger</keyword>
<dbReference type="AlphaFoldDB" id="A0A9W6T4Q3"/>